<keyword evidence="2" id="KW-0722">Serine protease inhibitor</keyword>
<evidence type="ECO:0000313" key="7">
    <source>
        <dbReference type="Proteomes" id="UP001374579"/>
    </source>
</evidence>
<evidence type="ECO:0000256" key="3">
    <source>
        <dbReference type="ARBA" id="ARBA00023157"/>
    </source>
</evidence>
<feature type="domain" description="Kazal-like" evidence="5">
    <location>
        <begin position="136"/>
        <end position="191"/>
    </location>
</feature>
<dbReference type="Pfam" id="PF07648">
    <property type="entry name" value="Kazal_2"/>
    <property type="match status" value="2"/>
</dbReference>
<dbReference type="GO" id="GO:0005576">
    <property type="term" value="C:extracellular region"/>
    <property type="evidence" value="ECO:0007669"/>
    <property type="project" value="TreeGrafter"/>
</dbReference>
<keyword evidence="4" id="KW-0732">Signal</keyword>
<reference evidence="6 7" key="1">
    <citation type="submission" date="2024-02" db="EMBL/GenBank/DDBJ databases">
        <title>Chromosome-scale genome assembly of the rough periwinkle Littorina saxatilis.</title>
        <authorList>
            <person name="De Jode A."/>
            <person name="Faria R."/>
            <person name="Formenti G."/>
            <person name="Sims Y."/>
            <person name="Smith T.P."/>
            <person name="Tracey A."/>
            <person name="Wood J.M.D."/>
            <person name="Zagrodzka Z.B."/>
            <person name="Johannesson K."/>
            <person name="Butlin R.K."/>
            <person name="Leder E.H."/>
        </authorList>
    </citation>
    <scope>NUCLEOTIDE SEQUENCE [LARGE SCALE GENOMIC DNA]</scope>
    <source>
        <strain evidence="6">Snail1</strain>
        <tissue evidence="6">Muscle</tissue>
    </source>
</reference>
<evidence type="ECO:0000256" key="2">
    <source>
        <dbReference type="ARBA" id="ARBA00022900"/>
    </source>
</evidence>
<dbReference type="InterPro" id="IPR050653">
    <property type="entry name" value="Prot_Inhib_GrowthFact_Antg"/>
</dbReference>
<dbReference type="EMBL" id="JBAMIC010004070">
    <property type="protein sequence ID" value="KAK7087734.1"/>
    <property type="molecule type" value="Genomic_DNA"/>
</dbReference>
<evidence type="ECO:0000256" key="4">
    <source>
        <dbReference type="SAM" id="SignalP"/>
    </source>
</evidence>
<accession>A0AAN9AJ22</accession>
<evidence type="ECO:0000256" key="1">
    <source>
        <dbReference type="ARBA" id="ARBA00022690"/>
    </source>
</evidence>
<evidence type="ECO:0000313" key="6">
    <source>
        <dbReference type="EMBL" id="KAK7087734.1"/>
    </source>
</evidence>
<dbReference type="InterPro" id="IPR002350">
    <property type="entry name" value="Kazal_dom"/>
</dbReference>
<dbReference type="SUPFAM" id="SSF100895">
    <property type="entry name" value="Kazal-type serine protease inhibitors"/>
    <property type="match status" value="3"/>
</dbReference>
<keyword evidence="1" id="KW-0646">Protease inhibitor</keyword>
<keyword evidence="7" id="KW-1185">Reference proteome</keyword>
<evidence type="ECO:0000259" key="5">
    <source>
        <dbReference type="PROSITE" id="PS51465"/>
    </source>
</evidence>
<dbReference type="Proteomes" id="UP001374579">
    <property type="component" value="Unassembled WGS sequence"/>
</dbReference>
<dbReference type="PANTHER" id="PTHR10913">
    <property type="entry name" value="FOLLISTATIN-RELATED"/>
    <property type="match status" value="1"/>
</dbReference>
<feature type="signal peptide" evidence="4">
    <location>
        <begin position="1"/>
        <end position="16"/>
    </location>
</feature>
<feature type="chain" id="PRO_5042902480" description="Kazal-like domain-containing protein" evidence="4">
    <location>
        <begin position="17"/>
        <end position="259"/>
    </location>
</feature>
<keyword evidence="3" id="KW-1015">Disulfide bond</keyword>
<name>A0AAN9AJ22_9CAEN</name>
<gene>
    <name evidence="6" type="ORF">V1264_021746</name>
</gene>
<feature type="domain" description="Kazal-like" evidence="5">
    <location>
        <begin position="21"/>
        <end position="78"/>
    </location>
</feature>
<dbReference type="SMART" id="SM00280">
    <property type="entry name" value="KAZAL"/>
    <property type="match status" value="3"/>
</dbReference>
<dbReference type="Pfam" id="PF00050">
    <property type="entry name" value="Kazal_1"/>
    <property type="match status" value="1"/>
</dbReference>
<dbReference type="CDD" id="cd00104">
    <property type="entry name" value="KAZAL_FS"/>
    <property type="match status" value="3"/>
</dbReference>
<proteinExistence type="predicted"/>
<sequence>MKVFGVCVLLFTVARSQLNPGNVNTVCLNVVNSLDCRRFDYKPICASDGTQFSTECEFAKAHCLDANLKVVNEGRCAGGATTTQAMTTAGATQGTVVTAATSGPVTMTIPPDQTVTQTIPPDVITSAPPAMMTTDIYLTAVCNQVVNTPCGTESNPLCATDGKTYLNYCEFAKSRCYLTALQIAYTGQCSGTDTFPPLTTAARTTPPPSVLDIICRTLEQVTCADDGKQVCASNGVAYASACDFEKAKCQDRMLTVDAC</sequence>
<protein>
    <recommendedName>
        <fullName evidence="5">Kazal-like domain-containing protein</fullName>
    </recommendedName>
</protein>
<dbReference type="InterPro" id="IPR036058">
    <property type="entry name" value="Kazal_dom_sf"/>
</dbReference>
<comment type="caution">
    <text evidence="6">The sequence shown here is derived from an EMBL/GenBank/DDBJ whole genome shotgun (WGS) entry which is preliminary data.</text>
</comment>
<dbReference type="GO" id="GO:0004867">
    <property type="term" value="F:serine-type endopeptidase inhibitor activity"/>
    <property type="evidence" value="ECO:0007669"/>
    <property type="project" value="UniProtKB-KW"/>
</dbReference>
<dbReference type="AlphaFoldDB" id="A0AAN9AJ22"/>
<dbReference type="Gene3D" id="3.30.60.30">
    <property type="match status" value="3"/>
</dbReference>
<organism evidence="6 7">
    <name type="scientific">Littorina saxatilis</name>
    <dbReference type="NCBI Taxonomy" id="31220"/>
    <lineage>
        <taxon>Eukaryota</taxon>
        <taxon>Metazoa</taxon>
        <taxon>Spiralia</taxon>
        <taxon>Lophotrochozoa</taxon>
        <taxon>Mollusca</taxon>
        <taxon>Gastropoda</taxon>
        <taxon>Caenogastropoda</taxon>
        <taxon>Littorinimorpha</taxon>
        <taxon>Littorinoidea</taxon>
        <taxon>Littorinidae</taxon>
        <taxon>Littorina</taxon>
    </lineage>
</organism>
<dbReference type="PANTHER" id="PTHR10913:SF45">
    <property type="entry name" value="FOLLISTATIN, ISOFORM A-RELATED"/>
    <property type="match status" value="1"/>
</dbReference>
<dbReference type="PROSITE" id="PS51465">
    <property type="entry name" value="KAZAL_2"/>
    <property type="match status" value="2"/>
</dbReference>